<dbReference type="InParanoid" id="A0LVQ0"/>
<reference evidence="8 9" key="1">
    <citation type="journal article" date="2009" name="Genome Res.">
        <title>Complete genome of the cellulolytic thermophile Acidothermus cellulolyticus 11B provides insights into its ecophysiological and evolutionary adaptations.</title>
        <authorList>
            <person name="Barabote R.D."/>
            <person name="Xie G."/>
            <person name="Leu D.H."/>
            <person name="Normand P."/>
            <person name="Necsulea A."/>
            <person name="Daubin V."/>
            <person name="Medigue C."/>
            <person name="Adney W.S."/>
            <person name="Xu X.C."/>
            <person name="Lapidus A."/>
            <person name="Parales R.E."/>
            <person name="Detter C."/>
            <person name="Pujic P."/>
            <person name="Bruce D."/>
            <person name="Lavire C."/>
            <person name="Challacombe J.F."/>
            <person name="Brettin T.S."/>
            <person name="Berry A.M."/>
        </authorList>
    </citation>
    <scope>NUCLEOTIDE SEQUENCE [LARGE SCALE GENOMIC DNA]</scope>
    <source>
        <strain evidence="9">ATCC 43068 / DSM 8971 / 11B</strain>
    </source>
</reference>
<evidence type="ECO:0000313" key="8">
    <source>
        <dbReference type="EMBL" id="ABK53510.1"/>
    </source>
</evidence>
<keyword evidence="9" id="KW-1185">Reference proteome</keyword>
<name>A0LVQ0_ACIC1</name>
<comment type="subcellular location">
    <subcellularLocation>
        <location evidence="1">Cell membrane</location>
        <topology evidence="1">Multi-pass membrane protein</topology>
    </subcellularLocation>
</comment>
<proteinExistence type="predicted"/>
<feature type="transmembrane region" description="Helical" evidence="6">
    <location>
        <begin position="252"/>
        <end position="273"/>
    </location>
</feature>
<dbReference type="PANTHER" id="PTHR35007">
    <property type="entry name" value="INTEGRAL MEMBRANE PROTEIN-RELATED"/>
    <property type="match status" value="1"/>
</dbReference>
<evidence type="ECO:0000259" key="7">
    <source>
        <dbReference type="Pfam" id="PF00482"/>
    </source>
</evidence>
<dbReference type="InterPro" id="IPR018076">
    <property type="entry name" value="T2SS_GspF_dom"/>
</dbReference>
<dbReference type="AlphaFoldDB" id="A0LVQ0"/>
<keyword evidence="5 6" id="KW-0472">Membrane</keyword>
<evidence type="ECO:0000313" key="9">
    <source>
        <dbReference type="Proteomes" id="UP000008221"/>
    </source>
</evidence>
<evidence type="ECO:0000256" key="2">
    <source>
        <dbReference type="ARBA" id="ARBA00022475"/>
    </source>
</evidence>
<evidence type="ECO:0000256" key="3">
    <source>
        <dbReference type="ARBA" id="ARBA00022692"/>
    </source>
</evidence>
<feature type="transmembrane region" description="Helical" evidence="6">
    <location>
        <begin position="227"/>
        <end position="246"/>
    </location>
</feature>
<dbReference type="eggNOG" id="COG2064">
    <property type="taxonomic scope" value="Bacteria"/>
</dbReference>
<keyword evidence="3 6" id="KW-0812">Transmembrane</keyword>
<dbReference type="OrthoDB" id="3217742at2"/>
<protein>
    <submittedName>
        <fullName evidence="8">Type II secretion system protein</fullName>
    </submittedName>
</protein>
<feature type="transmembrane region" description="Helical" evidence="6">
    <location>
        <begin position="72"/>
        <end position="95"/>
    </location>
</feature>
<evidence type="ECO:0000256" key="5">
    <source>
        <dbReference type="ARBA" id="ARBA00023136"/>
    </source>
</evidence>
<dbReference type="Proteomes" id="UP000008221">
    <property type="component" value="Chromosome"/>
</dbReference>
<evidence type="ECO:0000256" key="6">
    <source>
        <dbReference type="SAM" id="Phobius"/>
    </source>
</evidence>
<dbReference type="RefSeq" id="WP_011720573.1">
    <property type="nucleotide sequence ID" value="NC_008578.1"/>
</dbReference>
<keyword evidence="4 6" id="KW-1133">Transmembrane helix</keyword>
<sequence length="286" mass="30842">MGALLGLLCGVGLLLLVHRRPAGAPNHRRRPRRISQRIADTLRQAGLETVTTRHLVAAGGAAAGVVGTAVAAISHTATIAAAFAAFAGCAPWTLVRHRARRRRAELRAVWPDVVDNLASAVRAGLALPEAVAQLADRGPDELRPTFRRFADDYRVSGNFAASLDELKRRLADPTADRIIESLRMAREVGGTDLGRLLRTLSVFLREDLRIRAELETRQGWTVNGARLAVLAPWLLLGLLSLHPAAVHAYNSAAGVVILTVGASVSAVAYRAMVRIGRLPEEERVLR</sequence>
<dbReference type="GO" id="GO:0005886">
    <property type="term" value="C:plasma membrane"/>
    <property type="evidence" value="ECO:0007669"/>
    <property type="project" value="UniProtKB-SubCell"/>
</dbReference>
<dbReference type="EMBL" id="CP000481">
    <property type="protein sequence ID" value="ABK53510.1"/>
    <property type="molecule type" value="Genomic_DNA"/>
</dbReference>
<gene>
    <name evidence="8" type="ordered locus">Acel_1738</name>
</gene>
<dbReference type="HOGENOM" id="CLU_064032_0_0_11"/>
<evidence type="ECO:0000256" key="1">
    <source>
        <dbReference type="ARBA" id="ARBA00004651"/>
    </source>
</evidence>
<dbReference type="KEGG" id="ace:Acel_1738"/>
<keyword evidence="2" id="KW-1003">Cell membrane</keyword>
<evidence type="ECO:0000256" key="4">
    <source>
        <dbReference type="ARBA" id="ARBA00022989"/>
    </source>
</evidence>
<organism evidence="8 9">
    <name type="scientific">Acidothermus cellulolyticus (strain ATCC 43068 / DSM 8971 / 11B)</name>
    <dbReference type="NCBI Taxonomy" id="351607"/>
    <lineage>
        <taxon>Bacteria</taxon>
        <taxon>Bacillati</taxon>
        <taxon>Actinomycetota</taxon>
        <taxon>Actinomycetes</taxon>
        <taxon>Acidothermales</taxon>
        <taxon>Acidothermaceae</taxon>
        <taxon>Acidothermus</taxon>
    </lineage>
</organism>
<accession>A0LVQ0</accession>
<dbReference type="Pfam" id="PF00482">
    <property type="entry name" value="T2SSF"/>
    <property type="match status" value="1"/>
</dbReference>
<dbReference type="PANTHER" id="PTHR35007:SF2">
    <property type="entry name" value="PILUS ASSEMBLE PROTEIN"/>
    <property type="match status" value="1"/>
</dbReference>
<feature type="domain" description="Type II secretion system protein GspF" evidence="7">
    <location>
        <begin position="115"/>
        <end position="239"/>
    </location>
</feature>
<dbReference type="STRING" id="351607.Acel_1738"/>